<name>A0AAD7UKC3_9STRA</name>
<accession>A0AAD7UKC3</accession>
<protein>
    <recommendedName>
        <fullName evidence="4">Ornithine cyclodeaminase</fullName>
    </recommendedName>
</protein>
<dbReference type="Gene3D" id="3.40.50.720">
    <property type="entry name" value="NAD(P)-binding Rossmann-like Domain"/>
    <property type="match status" value="1"/>
</dbReference>
<dbReference type="AlphaFoldDB" id="A0AAD7UKC3"/>
<dbReference type="EMBL" id="JAQMWT010000141">
    <property type="protein sequence ID" value="KAJ8609339.1"/>
    <property type="molecule type" value="Genomic_DNA"/>
</dbReference>
<proteinExistence type="inferred from homology"/>
<dbReference type="InterPro" id="IPR036291">
    <property type="entry name" value="NAD(P)-bd_dom_sf"/>
</dbReference>
<dbReference type="GO" id="GO:0005737">
    <property type="term" value="C:cytoplasm"/>
    <property type="evidence" value="ECO:0007669"/>
    <property type="project" value="TreeGrafter"/>
</dbReference>
<dbReference type="InterPro" id="IPR023401">
    <property type="entry name" value="ODC_N"/>
</dbReference>
<comment type="caution">
    <text evidence="2">The sequence shown here is derived from an EMBL/GenBank/DDBJ whole genome shotgun (WGS) entry which is preliminary data.</text>
</comment>
<dbReference type="InterPro" id="IPR003462">
    <property type="entry name" value="ODC_Mu_crystall"/>
</dbReference>
<dbReference type="PANTHER" id="PTHR13812:SF19">
    <property type="entry name" value="KETIMINE REDUCTASE MU-CRYSTALLIN"/>
    <property type="match status" value="1"/>
</dbReference>
<reference evidence="2" key="1">
    <citation type="submission" date="2023-01" db="EMBL/GenBank/DDBJ databases">
        <title>Metagenome sequencing of chrysophaentin producing Chrysophaeum taylorii.</title>
        <authorList>
            <person name="Davison J."/>
            <person name="Bewley C."/>
        </authorList>
    </citation>
    <scope>NUCLEOTIDE SEQUENCE</scope>
    <source>
        <strain evidence="2">NIES-1699</strain>
    </source>
</reference>
<dbReference type="Gene3D" id="3.30.1780.10">
    <property type="entry name" value="ornithine cyclodeaminase, domain 1"/>
    <property type="match status" value="1"/>
</dbReference>
<evidence type="ECO:0000313" key="2">
    <source>
        <dbReference type="EMBL" id="KAJ8609339.1"/>
    </source>
</evidence>
<organism evidence="2 3">
    <name type="scientific">Chrysophaeum taylorii</name>
    <dbReference type="NCBI Taxonomy" id="2483200"/>
    <lineage>
        <taxon>Eukaryota</taxon>
        <taxon>Sar</taxon>
        <taxon>Stramenopiles</taxon>
        <taxon>Ochrophyta</taxon>
        <taxon>Pelagophyceae</taxon>
        <taxon>Pelagomonadales</taxon>
        <taxon>Pelagomonadaceae</taxon>
        <taxon>Chrysophaeum</taxon>
    </lineage>
</organism>
<evidence type="ECO:0000313" key="3">
    <source>
        <dbReference type="Proteomes" id="UP001230188"/>
    </source>
</evidence>
<dbReference type="SUPFAM" id="SSF51735">
    <property type="entry name" value="NAD(P)-binding Rossmann-fold domains"/>
    <property type="match status" value="1"/>
</dbReference>
<dbReference type="Proteomes" id="UP001230188">
    <property type="component" value="Unassembled WGS sequence"/>
</dbReference>
<sequence length="470" mass="50720">MIRRVLLLRHALPGRRTLSTTTTTTLPVVPFELEENSEIQILKRVQETPHPILANPTVVAEAVKKPSIQATDDQLTTWLTGPCGFRTEVAAEYLRVLRQDGFDSPASIAMLSVDELERRRVRTGHARQLLARVDDLLVADADASSPSSTGTRLFDYETIVANLTVRDAIEAVEEAFGKLAKGQVDVPLPMHIGIDETDDYGPGDCHIKGGYVSGSPTWTVKLACVSFYKNLDRGLPPGSGVFVVMDAKTGATLGIFQENRYLTDLRTGAAGALGVKYCARPEDSSVGFVGCGAIARNMARATFAVKPDFEGIAYAPDDSAHAFAKDMEAELSVPFHVVPTAHELCRRSDVIFTQTPGSDPVLELRWLRPHATIIASGSDQPTKQEIPVDVLVHSKYIADLKKQTSRVGELRSAIAAGAMSEASVHAELGEIINGDKLGREADELVVLDLTGTGAQDAAIGQVAWDKLSKL</sequence>
<dbReference type="PANTHER" id="PTHR13812">
    <property type="entry name" value="KETIMINE REDUCTASE MU-CRYSTALLIN"/>
    <property type="match status" value="1"/>
</dbReference>
<comment type="similarity">
    <text evidence="1">Belongs to the ornithine cyclodeaminase/mu-crystallin family.</text>
</comment>
<evidence type="ECO:0000256" key="1">
    <source>
        <dbReference type="ARBA" id="ARBA00008903"/>
    </source>
</evidence>
<dbReference type="Pfam" id="PF02423">
    <property type="entry name" value="OCD_Mu_crystall"/>
    <property type="match status" value="1"/>
</dbReference>
<keyword evidence="3" id="KW-1185">Reference proteome</keyword>
<gene>
    <name evidence="2" type="ORF">CTAYLR_009287</name>
</gene>
<evidence type="ECO:0008006" key="4">
    <source>
        <dbReference type="Google" id="ProtNLM"/>
    </source>
</evidence>